<protein>
    <submittedName>
        <fullName evidence="1">Uncharacterized protein</fullName>
    </submittedName>
</protein>
<organism evidence="1 2">
    <name type="scientific">Molorchus minor</name>
    <dbReference type="NCBI Taxonomy" id="1323400"/>
    <lineage>
        <taxon>Eukaryota</taxon>
        <taxon>Metazoa</taxon>
        <taxon>Ecdysozoa</taxon>
        <taxon>Arthropoda</taxon>
        <taxon>Hexapoda</taxon>
        <taxon>Insecta</taxon>
        <taxon>Pterygota</taxon>
        <taxon>Neoptera</taxon>
        <taxon>Endopterygota</taxon>
        <taxon>Coleoptera</taxon>
        <taxon>Polyphaga</taxon>
        <taxon>Cucujiformia</taxon>
        <taxon>Chrysomeloidea</taxon>
        <taxon>Cerambycidae</taxon>
        <taxon>Lamiinae</taxon>
        <taxon>Monochamini</taxon>
        <taxon>Molorchus</taxon>
    </lineage>
</organism>
<evidence type="ECO:0000313" key="1">
    <source>
        <dbReference type="EMBL" id="KAJ8977782.1"/>
    </source>
</evidence>
<comment type="caution">
    <text evidence="1">The sequence shown here is derived from an EMBL/GenBank/DDBJ whole genome shotgun (WGS) entry which is preliminary data.</text>
</comment>
<gene>
    <name evidence="1" type="ORF">NQ317_014688</name>
</gene>
<evidence type="ECO:0000313" key="2">
    <source>
        <dbReference type="Proteomes" id="UP001162164"/>
    </source>
</evidence>
<dbReference type="Proteomes" id="UP001162164">
    <property type="component" value="Unassembled WGS sequence"/>
</dbReference>
<dbReference type="EMBL" id="JAPWTJ010000510">
    <property type="protein sequence ID" value="KAJ8977782.1"/>
    <property type="molecule type" value="Genomic_DNA"/>
</dbReference>
<name>A0ABQ9JK47_9CUCU</name>
<accession>A0ABQ9JK47</accession>
<proteinExistence type="predicted"/>
<keyword evidence="2" id="KW-1185">Reference proteome</keyword>
<reference evidence="1" key="1">
    <citation type="journal article" date="2023" name="Insect Mol. Biol.">
        <title>Genome sequencing provides insights into the evolution of gene families encoding plant cell wall-degrading enzymes in longhorned beetles.</title>
        <authorList>
            <person name="Shin N.R."/>
            <person name="Okamura Y."/>
            <person name="Kirsch R."/>
            <person name="Pauchet Y."/>
        </authorList>
    </citation>
    <scope>NUCLEOTIDE SEQUENCE</scope>
    <source>
        <strain evidence="1">MMC_N1</strain>
    </source>
</reference>
<sequence length="158" mass="17021">MPGLRGAKGGWSPGPRGSVGPRRAGALLLQNVRWTLGPMLVKVPQSTVTIGKAKIVSHTFYTGACFKISSKTIIPSKCADKCTCEAAAATSSVFGLSLSIKNNAEGTPVLTLICIERDVLEELEFDDVIQEFVKLKLRKKYFDLRPLKTLIAPGSMKA</sequence>